<dbReference type="Proteomes" id="UP000256328">
    <property type="component" value="Unassembled WGS sequence"/>
</dbReference>
<evidence type="ECO:0000256" key="10">
    <source>
        <dbReference type="ARBA" id="ARBA00022840"/>
    </source>
</evidence>
<evidence type="ECO:0000256" key="6">
    <source>
        <dbReference type="ARBA" id="ARBA00022553"/>
    </source>
</evidence>
<dbReference type="Pfam" id="PF08282">
    <property type="entry name" value="Hydrolase_3"/>
    <property type="match status" value="1"/>
</dbReference>
<dbReference type="Gene3D" id="3.40.50.1000">
    <property type="entry name" value="HAD superfamily/HAD-like"/>
    <property type="match status" value="1"/>
</dbReference>
<dbReference type="GO" id="GO:0005886">
    <property type="term" value="C:plasma membrane"/>
    <property type="evidence" value="ECO:0007669"/>
    <property type="project" value="UniProtKB-SubCell"/>
</dbReference>
<comment type="catalytic activity">
    <reaction evidence="22">
        <text>Na(+)(in) + ATP + H2O = Na(+)(out) + ADP + phosphate + H(+)</text>
        <dbReference type="Rhea" id="RHEA:14633"/>
        <dbReference type="ChEBI" id="CHEBI:15377"/>
        <dbReference type="ChEBI" id="CHEBI:15378"/>
        <dbReference type="ChEBI" id="CHEBI:29101"/>
        <dbReference type="ChEBI" id="CHEBI:30616"/>
        <dbReference type="ChEBI" id="CHEBI:43474"/>
        <dbReference type="ChEBI" id="CHEBI:456216"/>
        <dbReference type="EC" id="7.2.2.3"/>
    </reaction>
    <physiologicalReaction direction="left-to-right" evidence="22">
        <dbReference type="Rhea" id="RHEA:14634"/>
    </physiologicalReaction>
</comment>
<gene>
    <name evidence="26" type="ORF">BP5796_02282</name>
</gene>
<evidence type="ECO:0000256" key="22">
    <source>
        <dbReference type="ARBA" id="ARBA00049499"/>
    </source>
</evidence>
<evidence type="ECO:0000256" key="16">
    <source>
        <dbReference type="ARBA" id="ARBA00023065"/>
    </source>
</evidence>
<comment type="cofactor">
    <cofactor evidence="1">
        <name>Mg(2+)</name>
        <dbReference type="ChEBI" id="CHEBI:18420"/>
    </cofactor>
</comment>
<dbReference type="NCBIfam" id="TIGR01523">
    <property type="entry name" value="ATPase-IID_K-Na"/>
    <property type="match status" value="1"/>
</dbReference>
<keyword evidence="10" id="KW-0067">ATP-binding</keyword>
<keyword evidence="15" id="KW-0915">Sodium</keyword>
<evidence type="ECO:0000313" key="26">
    <source>
        <dbReference type="EMBL" id="RDW91117.1"/>
    </source>
</evidence>
<dbReference type="SUPFAM" id="SSF81660">
    <property type="entry name" value="Metal cation-transporting ATPase, ATP-binding domain N"/>
    <property type="match status" value="1"/>
</dbReference>
<dbReference type="FunFam" id="1.20.1110.10:FF:000015">
    <property type="entry name" value="Sodium ion P-type ATPase"/>
    <property type="match status" value="1"/>
</dbReference>
<keyword evidence="7 24" id="KW-0812">Transmembrane</keyword>
<dbReference type="InterPro" id="IPR044492">
    <property type="entry name" value="P_typ_ATPase_HD_dom"/>
</dbReference>
<keyword evidence="5" id="KW-0633">Potassium transport</keyword>
<dbReference type="Pfam" id="PF00122">
    <property type="entry name" value="E1-E2_ATPase"/>
    <property type="match status" value="1"/>
</dbReference>
<comment type="subcellular location">
    <subcellularLocation>
        <location evidence="2">Cell membrane</location>
        <topology evidence="2">Multi-pass membrane protein</topology>
    </subcellularLocation>
</comment>
<dbReference type="Gene3D" id="1.20.1110.10">
    <property type="entry name" value="Calcium-transporting ATPase, transmembrane domain"/>
    <property type="match status" value="1"/>
</dbReference>
<dbReference type="PANTHER" id="PTHR42861">
    <property type="entry name" value="CALCIUM-TRANSPORTING ATPASE"/>
    <property type="match status" value="1"/>
</dbReference>
<feature type="transmembrane region" description="Helical" evidence="24">
    <location>
        <begin position="326"/>
        <end position="345"/>
    </location>
</feature>
<dbReference type="GO" id="GO:0006816">
    <property type="term" value="P:calcium ion transport"/>
    <property type="evidence" value="ECO:0007669"/>
    <property type="project" value="UniProtKB-ARBA"/>
</dbReference>
<feature type="transmembrane region" description="Helical" evidence="24">
    <location>
        <begin position="141"/>
        <end position="160"/>
    </location>
</feature>
<evidence type="ECO:0000256" key="24">
    <source>
        <dbReference type="SAM" id="Phobius"/>
    </source>
</evidence>
<dbReference type="SFLD" id="SFLDS00003">
    <property type="entry name" value="Haloacid_Dehalogenase"/>
    <property type="match status" value="1"/>
</dbReference>
<dbReference type="InterPro" id="IPR018303">
    <property type="entry name" value="ATPase_P-typ_P_site"/>
</dbReference>
<dbReference type="InterPro" id="IPR006414">
    <property type="entry name" value="P-type_ATPase_IID"/>
</dbReference>
<dbReference type="InterPro" id="IPR008250">
    <property type="entry name" value="ATPase_P-typ_transduc_dom_A_sf"/>
</dbReference>
<comment type="similarity">
    <text evidence="19">Belongs to the cation transport ATPase (P-type) (TC 3.A.3) family. Type IID subfamily.</text>
</comment>
<dbReference type="InterPro" id="IPR001757">
    <property type="entry name" value="P_typ_ATPase"/>
</dbReference>
<keyword evidence="16" id="KW-0406">Ion transport</keyword>
<keyword evidence="9" id="KW-0547">Nucleotide-binding</keyword>
<dbReference type="GO" id="GO:0046872">
    <property type="term" value="F:metal ion binding"/>
    <property type="evidence" value="ECO:0007669"/>
    <property type="project" value="UniProtKB-KW"/>
</dbReference>
<dbReference type="PROSITE" id="PS00154">
    <property type="entry name" value="ATPASE_E1_E2"/>
    <property type="match status" value="1"/>
</dbReference>
<feature type="transmembrane region" description="Helical" evidence="24">
    <location>
        <begin position="834"/>
        <end position="859"/>
    </location>
</feature>
<dbReference type="EC" id="7.2.2.3" evidence="20"/>
<dbReference type="SFLD" id="SFLDG00002">
    <property type="entry name" value="C1.7:_P-type_atpase_like"/>
    <property type="match status" value="1"/>
</dbReference>
<evidence type="ECO:0000256" key="18">
    <source>
        <dbReference type="ARBA" id="ARBA00023201"/>
    </source>
</evidence>
<evidence type="ECO:0000256" key="11">
    <source>
        <dbReference type="ARBA" id="ARBA00022842"/>
    </source>
</evidence>
<feature type="transmembrane region" description="Helical" evidence="24">
    <location>
        <begin position="797"/>
        <end position="818"/>
    </location>
</feature>
<keyword evidence="27" id="KW-1185">Reference proteome</keyword>
<dbReference type="FunFam" id="1.20.1110.10:FF:000020">
    <property type="entry name" value="Sodium ion P-type ATPase"/>
    <property type="match status" value="1"/>
</dbReference>
<dbReference type="GO" id="GO:0016887">
    <property type="term" value="F:ATP hydrolysis activity"/>
    <property type="evidence" value="ECO:0007669"/>
    <property type="project" value="InterPro"/>
</dbReference>
<dbReference type="SUPFAM" id="SSF56784">
    <property type="entry name" value="HAD-like"/>
    <property type="match status" value="1"/>
</dbReference>
<evidence type="ECO:0000256" key="8">
    <source>
        <dbReference type="ARBA" id="ARBA00022723"/>
    </source>
</evidence>
<dbReference type="GO" id="GO:0006813">
    <property type="term" value="P:potassium ion transport"/>
    <property type="evidence" value="ECO:0007669"/>
    <property type="project" value="UniProtKB-KW"/>
</dbReference>
<evidence type="ECO:0000256" key="7">
    <source>
        <dbReference type="ARBA" id="ARBA00022692"/>
    </source>
</evidence>
<dbReference type="FunFam" id="2.70.150.10:FF:000160">
    <property type="entry name" value="Sarcoplasmic/endoplasmic reticulum calcium ATPase 1"/>
    <property type="match status" value="1"/>
</dbReference>
<evidence type="ECO:0000256" key="19">
    <source>
        <dbReference type="ARBA" id="ARBA00035017"/>
    </source>
</evidence>
<feature type="domain" description="Cation-transporting P-type ATPase N-terminal" evidence="25">
    <location>
        <begin position="63"/>
        <end position="137"/>
    </location>
</feature>
<evidence type="ECO:0000256" key="13">
    <source>
        <dbReference type="ARBA" id="ARBA00022967"/>
    </source>
</evidence>
<protein>
    <recommendedName>
        <fullName evidence="20">P-type Na(+) transporter</fullName>
        <ecNumber evidence="20">7.2.2.3</ecNumber>
    </recommendedName>
</protein>
<dbReference type="PRINTS" id="PR00119">
    <property type="entry name" value="CATATPASE"/>
</dbReference>
<evidence type="ECO:0000256" key="20">
    <source>
        <dbReference type="ARBA" id="ARBA00035029"/>
    </source>
</evidence>
<dbReference type="SFLD" id="SFLDF00027">
    <property type="entry name" value="p-type_atpase"/>
    <property type="match status" value="1"/>
</dbReference>
<proteinExistence type="inferred from homology"/>
<evidence type="ECO:0000256" key="4">
    <source>
        <dbReference type="ARBA" id="ARBA00022475"/>
    </source>
</evidence>
<evidence type="ECO:0000256" key="1">
    <source>
        <dbReference type="ARBA" id="ARBA00001946"/>
    </source>
</evidence>
<evidence type="ECO:0000256" key="15">
    <source>
        <dbReference type="ARBA" id="ARBA00023053"/>
    </source>
</evidence>
<dbReference type="AlphaFoldDB" id="A0A3D8SXQ5"/>
<dbReference type="PRINTS" id="PR00120">
    <property type="entry name" value="HATPASE"/>
</dbReference>
<dbReference type="EMBL" id="PDLN01000003">
    <property type="protein sequence ID" value="RDW91117.1"/>
    <property type="molecule type" value="Genomic_DNA"/>
</dbReference>
<dbReference type="OrthoDB" id="3352408at2759"/>
<organism evidence="26 27">
    <name type="scientific">Coleophoma crateriformis</name>
    <dbReference type="NCBI Taxonomy" id="565419"/>
    <lineage>
        <taxon>Eukaryota</taxon>
        <taxon>Fungi</taxon>
        <taxon>Dikarya</taxon>
        <taxon>Ascomycota</taxon>
        <taxon>Pezizomycotina</taxon>
        <taxon>Leotiomycetes</taxon>
        <taxon>Helotiales</taxon>
        <taxon>Dermateaceae</taxon>
        <taxon>Coleophoma</taxon>
    </lineage>
</organism>
<feature type="transmembrane region" description="Helical" evidence="24">
    <location>
        <begin position="920"/>
        <end position="941"/>
    </location>
</feature>
<dbReference type="Pfam" id="PF00690">
    <property type="entry name" value="Cation_ATPase_N"/>
    <property type="match status" value="1"/>
</dbReference>
<evidence type="ECO:0000256" key="3">
    <source>
        <dbReference type="ARBA" id="ARBA00022448"/>
    </source>
</evidence>
<evidence type="ECO:0000256" key="5">
    <source>
        <dbReference type="ARBA" id="ARBA00022538"/>
    </source>
</evidence>
<dbReference type="Pfam" id="PF00689">
    <property type="entry name" value="Cation_ATPase_C"/>
    <property type="match status" value="1"/>
</dbReference>
<evidence type="ECO:0000256" key="12">
    <source>
        <dbReference type="ARBA" id="ARBA00022958"/>
    </source>
</evidence>
<keyword evidence="17 24" id="KW-0472">Membrane</keyword>
<feature type="transmembrane region" description="Helical" evidence="24">
    <location>
        <begin position="1005"/>
        <end position="1025"/>
    </location>
</feature>
<feature type="transmembrane region" description="Helical" evidence="24">
    <location>
        <begin position="117"/>
        <end position="135"/>
    </location>
</feature>
<dbReference type="Gene3D" id="2.70.150.10">
    <property type="entry name" value="Calcium-transporting ATPase, cytoplasmic transduction domain A"/>
    <property type="match status" value="1"/>
</dbReference>
<evidence type="ECO:0000256" key="23">
    <source>
        <dbReference type="SAM" id="MobiDB-lite"/>
    </source>
</evidence>
<feature type="transmembrane region" description="Helical" evidence="24">
    <location>
        <begin position="880"/>
        <end position="900"/>
    </location>
</feature>
<keyword evidence="6" id="KW-0597">Phosphoprotein</keyword>
<name>A0A3D8SXQ5_9HELO</name>
<evidence type="ECO:0000256" key="21">
    <source>
        <dbReference type="ARBA" id="ARBA00048599"/>
    </source>
</evidence>
<evidence type="ECO:0000256" key="9">
    <source>
        <dbReference type="ARBA" id="ARBA00022741"/>
    </source>
</evidence>
<keyword evidence="11" id="KW-0460">Magnesium</keyword>
<dbReference type="SUPFAM" id="SSF81653">
    <property type="entry name" value="Calcium ATPase, transduction domain A"/>
    <property type="match status" value="1"/>
</dbReference>
<keyword evidence="18" id="KW-0739">Sodium transport</keyword>
<dbReference type="FunFam" id="3.40.50.1000:FF:000001">
    <property type="entry name" value="Phospholipid-transporting ATPase IC"/>
    <property type="match status" value="1"/>
</dbReference>
<evidence type="ECO:0000256" key="2">
    <source>
        <dbReference type="ARBA" id="ARBA00004651"/>
    </source>
</evidence>
<dbReference type="InterPro" id="IPR004014">
    <property type="entry name" value="ATPase_P-typ_cation-transptr_N"/>
</dbReference>
<comment type="catalytic activity">
    <reaction evidence="21">
        <text>K(+)(in) + ATP + H2O = K(+)(out) + ADP + phosphate + H(+)</text>
        <dbReference type="Rhea" id="RHEA:75815"/>
        <dbReference type="ChEBI" id="CHEBI:15377"/>
        <dbReference type="ChEBI" id="CHEBI:15378"/>
        <dbReference type="ChEBI" id="CHEBI:29103"/>
        <dbReference type="ChEBI" id="CHEBI:30616"/>
        <dbReference type="ChEBI" id="CHEBI:43474"/>
        <dbReference type="ChEBI" id="CHEBI:456216"/>
    </reaction>
</comment>
<dbReference type="GO" id="GO:0005524">
    <property type="term" value="F:ATP binding"/>
    <property type="evidence" value="ECO:0007669"/>
    <property type="project" value="UniProtKB-KW"/>
</dbReference>
<dbReference type="InterPro" id="IPR059000">
    <property type="entry name" value="ATPase_P-type_domA"/>
</dbReference>
<dbReference type="InterPro" id="IPR023214">
    <property type="entry name" value="HAD_sf"/>
</dbReference>
<dbReference type="GO" id="GO:0008554">
    <property type="term" value="F:P-type sodium transporter activity"/>
    <property type="evidence" value="ECO:0007669"/>
    <property type="project" value="UniProtKB-EC"/>
</dbReference>
<feature type="region of interest" description="Disordered" evidence="23">
    <location>
        <begin position="1"/>
        <end position="25"/>
    </location>
</feature>
<dbReference type="SUPFAM" id="SSF81665">
    <property type="entry name" value="Calcium ATPase, transmembrane domain M"/>
    <property type="match status" value="1"/>
</dbReference>
<keyword evidence="13" id="KW-1278">Translocase</keyword>
<evidence type="ECO:0000256" key="17">
    <source>
        <dbReference type="ARBA" id="ARBA00023136"/>
    </source>
</evidence>
<evidence type="ECO:0000313" key="27">
    <source>
        <dbReference type="Proteomes" id="UP000256328"/>
    </source>
</evidence>
<comment type="caution">
    <text evidence="26">The sequence shown here is derived from an EMBL/GenBank/DDBJ whole genome shotgun (WGS) entry which is preliminary data.</text>
</comment>
<reference evidence="26 27" key="1">
    <citation type="journal article" date="2018" name="IMA Fungus">
        <title>IMA Genome-F 9: Draft genome sequence of Annulohypoxylon stygium, Aspergillus mulundensis, Berkeleyomyces basicola (syn. Thielaviopsis basicola), Ceratocystis smalleyi, two Cercospora beticola strains, Coleophoma cylindrospora, Fusarium fracticaudum, Phialophora cf. hyalina, and Morchella septimelata.</title>
        <authorList>
            <person name="Wingfield B.D."/>
            <person name="Bills G.F."/>
            <person name="Dong Y."/>
            <person name="Huang W."/>
            <person name="Nel W.J."/>
            <person name="Swalarsk-Parry B.S."/>
            <person name="Vaghefi N."/>
            <person name="Wilken P.M."/>
            <person name="An Z."/>
            <person name="de Beer Z.W."/>
            <person name="De Vos L."/>
            <person name="Chen L."/>
            <person name="Duong T.A."/>
            <person name="Gao Y."/>
            <person name="Hammerbacher A."/>
            <person name="Kikkert J.R."/>
            <person name="Li Y."/>
            <person name="Li H."/>
            <person name="Li K."/>
            <person name="Li Q."/>
            <person name="Liu X."/>
            <person name="Ma X."/>
            <person name="Naidoo K."/>
            <person name="Pethybridge S.J."/>
            <person name="Sun J."/>
            <person name="Steenkamp E.T."/>
            <person name="van der Nest M.A."/>
            <person name="van Wyk S."/>
            <person name="Wingfield M.J."/>
            <person name="Xiong C."/>
            <person name="Yue Q."/>
            <person name="Zhang X."/>
        </authorList>
    </citation>
    <scope>NUCLEOTIDE SEQUENCE [LARGE SCALE GENOMIC DNA]</scope>
    <source>
        <strain evidence="26 27">BP5796</strain>
    </source>
</reference>
<feature type="transmembrane region" description="Helical" evidence="24">
    <location>
        <begin position="973"/>
        <end position="993"/>
    </location>
</feature>
<dbReference type="InterPro" id="IPR006068">
    <property type="entry name" value="ATPase_P-typ_cation-transptr_C"/>
</dbReference>
<keyword evidence="8" id="KW-0479">Metal-binding</keyword>
<dbReference type="InterPro" id="IPR023298">
    <property type="entry name" value="ATPase_P-typ_TM_dom_sf"/>
</dbReference>
<dbReference type="SMART" id="SM00831">
    <property type="entry name" value="Cation_ATPase_N"/>
    <property type="match status" value="1"/>
</dbReference>
<accession>A0A3D8SXQ5</accession>
<dbReference type="InterPro" id="IPR036412">
    <property type="entry name" value="HAD-like_sf"/>
</dbReference>
<dbReference type="FunFam" id="3.40.50.1000:FF:000028">
    <property type="entry name" value="Calcium-transporting P-type ATPase, putative"/>
    <property type="match status" value="1"/>
</dbReference>
<keyword evidence="3" id="KW-0813">Transport</keyword>
<feature type="transmembrane region" description="Helical" evidence="24">
    <location>
        <begin position="357"/>
        <end position="379"/>
    </location>
</feature>
<dbReference type="Gene3D" id="3.40.1110.10">
    <property type="entry name" value="Calcium-transporting ATPase, cytoplasmic domain N"/>
    <property type="match status" value="1"/>
</dbReference>
<dbReference type="Pfam" id="PF13246">
    <property type="entry name" value="Cation_ATPase"/>
    <property type="match status" value="1"/>
</dbReference>
<keyword evidence="12" id="KW-0630">Potassium</keyword>
<evidence type="ECO:0000256" key="14">
    <source>
        <dbReference type="ARBA" id="ARBA00022989"/>
    </source>
</evidence>
<dbReference type="InterPro" id="IPR023299">
    <property type="entry name" value="ATPase_P-typ_cyto_dom_N"/>
</dbReference>
<sequence>MKPVDSLSAEANPGSKDPLPRPLSQSQIDGKEQIYAHGTTATNSVVSSFPAEAGDEWGDVAQVAHVLDVDYISQKLNVDVQYGLRTEDAIYRLGRDGPNRLRGHEGTSVWRILMRQVSNSLTLVLVIAMALSYGINDYIEGAVITAVIFLNIVVGFFQDYRAEETMQSLKALSAPVCKVVRDRGHVQSLKAEDLVTGDIVQLATGDIIPADLRLFHGLNLETNEALLTGESLPIVKTPLAIMDSKDLSPGDRTNMAFSASTVTKGRGAGIVIATGTKTEVGQISELLNGGPAVTKSSNFVVRAFQNLKHALKNTLGLVGTPLQVKLSWFALLLLSLAILLAIIVFSVNKFNVSGEVLLYGVCVAVAIIPESLIAVLTITMSVGTKAMAKQNVVVRKLQAIEAVGGVTNICSDKTGTLTQGKMVVRRVWIPGCGMITVSDTRDILDPTTGSVALNEQKIDPGTVEKNVGLLECLNAVSLCNLATIYEPKPGISSSEKELSRWTAVGDPTEIALQVFAMRFDHGKSRLLLPRNLNLVAEHPFDSSIKRMSVAYEDSTHGTTHVYAKGALESLLPILSASDNQKAAISTQAETLAKDGLRVLCIAYKSVPNDQVETLTSRKMAEKDLVFLGLVGVYDPPRPGALESVKKCHNAGITVHMLTGDHISTATAIAREVGIIPTCMSAAPGTTTVITASVFDAMSDAEIDALPELPLVIARCSPTTKVSMVSALHRRQKYVSMTGDGVNDAPALKRADVGIAMGLNGSDVAKDCADMVLTDDDFSSIVRAIGEGRRLFDNIQKFLLHLLISNISQVVLLLVGLAFRDTENHSVFPLSPLEILWVNMITSSFLALGLGMEAASPDLMSRPPHSLRIGVFTKELIIDKMVYGCTMGVLCLVAFISVVYGKGDGNLGQNCNEGYNDTCYTVYRARATVFSVLSCLLLVTAWEVKHFSRSLFNLYPSKYTGPLNVWPAVRENRFLFWAVVGGLVTTFPVVYIPIVNRVVFKHLGIGWEWGVVIGCVMVYLGVLEAWKAGKRRFGLGSNANIVLRKEAITREGETV</sequence>
<dbReference type="NCBIfam" id="TIGR01494">
    <property type="entry name" value="ATPase_P-type"/>
    <property type="match status" value="3"/>
</dbReference>
<dbReference type="GO" id="GO:0005384">
    <property type="term" value="F:manganese ion transmembrane transporter activity"/>
    <property type="evidence" value="ECO:0007669"/>
    <property type="project" value="UniProtKB-ARBA"/>
</dbReference>
<keyword evidence="4" id="KW-1003">Cell membrane</keyword>
<keyword evidence="14 24" id="KW-1133">Transmembrane helix</keyword>
<evidence type="ECO:0000259" key="25">
    <source>
        <dbReference type="SMART" id="SM00831"/>
    </source>
</evidence>